<dbReference type="EMBL" id="JAPDPJ010000005">
    <property type="protein sequence ID" value="MCW3785709.1"/>
    <property type="molecule type" value="Genomic_DNA"/>
</dbReference>
<proteinExistence type="predicted"/>
<dbReference type="Proteomes" id="UP001209229">
    <property type="component" value="Unassembled WGS sequence"/>
</dbReference>
<dbReference type="RefSeq" id="WP_301189279.1">
    <property type="nucleotide sequence ID" value="NZ_JAPDPJ010000005.1"/>
</dbReference>
<gene>
    <name evidence="2" type="ORF">OM075_04485</name>
</gene>
<feature type="signal peptide" evidence="1">
    <location>
        <begin position="1"/>
        <end position="18"/>
    </location>
</feature>
<accession>A0AAE3M2Q7</accession>
<organism evidence="2 3">
    <name type="scientific">Plebeiibacterium sediminum</name>
    <dbReference type="NCBI Taxonomy" id="2992112"/>
    <lineage>
        <taxon>Bacteria</taxon>
        <taxon>Pseudomonadati</taxon>
        <taxon>Bacteroidota</taxon>
        <taxon>Bacteroidia</taxon>
        <taxon>Marinilabiliales</taxon>
        <taxon>Marinilabiliaceae</taxon>
        <taxon>Plebeiibacterium</taxon>
    </lineage>
</organism>
<dbReference type="Pfam" id="PF12094">
    <property type="entry name" value="DUF3570"/>
    <property type="match status" value="1"/>
</dbReference>
<evidence type="ECO:0000313" key="2">
    <source>
        <dbReference type="EMBL" id="MCW3785709.1"/>
    </source>
</evidence>
<evidence type="ECO:0000313" key="3">
    <source>
        <dbReference type="Proteomes" id="UP001209229"/>
    </source>
</evidence>
<reference evidence="2" key="1">
    <citation type="submission" date="2022-10" db="EMBL/GenBank/DDBJ databases">
        <authorList>
            <person name="Yu W.X."/>
        </authorList>
    </citation>
    <scope>NUCLEOTIDE SEQUENCE</scope>
    <source>
        <strain evidence="2">AAT</strain>
    </source>
</reference>
<keyword evidence="3" id="KW-1185">Reference proteome</keyword>
<feature type="chain" id="PRO_5042112834" evidence="1">
    <location>
        <begin position="19"/>
        <end position="470"/>
    </location>
</feature>
<protein>
    <submittedName>
        <fullName evidence="2">DUF3570 domain-containing protein</fullName>
    </submittedName>
</protein>
<dbReference type="AlphaFoldDB" id="A0AAE3M2Q7"/>
<name>A0AAE3M2Q7_9BACT</name>
<evidence type="ECO:0000256" key="1">
    <source>
        <dbReference type="SAM" id="SignalP"/>
    </source>
</evidence>
<dbReference type="InterPro" id="IPR021953">
    <property type="entry name" value="DUF3570"/>
</dbReference>
<sequence length="470" mass="53453">MKNLIVLILLLISASVYSQSDSTFTFKKRVLENTEVDILSSYYNQEGDNASVIGGIGDEKITDFTPNIIVSIPLNDDDVLTVDVGFSTYTSASSSNVNPFDKSGASQNANNDMTGSPWVASSGASQKDTWTNISGNYSHSSDDRNKLWDTHASFSKEFDYTSIGFGGGYTKLFHEKNTEINVKGSLYLDTWKPVYPSELISYDDVNGDLYRGFFANADILNQQGIVTNKNSITWDPVNYSKVSDKGRNTYSLSVSFSQIISRNAQFSLFFDLVQQNGWLSNPMQRVYFADRSNYYIGNAESIPDYDTRKNRDVFMLADDIERLPGTRFKIPVGARFHYFINEYLTVRTYYRYYYDDWGITSNTVNVEIPVKISQKFTLYPSYRYYNQSAADYFAPFDTHLSTSKYYTSDYDLSKFSADQFGFGISYTDIFTKAKIGKFGLKSIDLKYNNYKRNTGLKANFVAFGVKFVRE</sequence>
<keyword evidence="1" id="KW-0732">Signal</keyword>
<comment type="caution">
    <text evidence="2">The sequence shown here is derived from an EMBL/GenBank/DDBJ whole genome shotgun (WGS) entry which is preliminary data.</text>
</comment>